<evidence type="ECO:0000256" key="6">
    <source>
        <dbReference type="ARBA" id="ARBA00022781"/>
    </source>
</evidence>
<comment type="subcellular location">
    <subcellularLocation>
        <location evidence="1">Membrane</location>
        <topology evidence="1">Multi-pass membrane protein</topology>
    </subcellularLocation>
    <subcellularLocation>
        <location evidence="11">Mitochondrion inner membrane</location>
        <topology evidence="11">Multi-pass membrane protein</topology>
    </subcellularLocation>
</comment>
<dbReference type="AlphaFoldDB" id="A0A343KJ61"/>
<dbReference type="SUPFAM" id="SSF81336">
    <property type="entry name" value="F1F0 ATP synthase subunit A"/>
    <property type="match status" value="1"/>
</dbReference>
<dbReference type="InterPro" id="IPR000568">
    <property type="entry name" value="ATP_synth_F0_asu"/>
</dbReference>
<evidence type="ECO:0000256" key="10">
    <source>
        <dbReference type="ARBA" id="ARBA00023310"/>
    </source>
</evidence>
<feature type="transmembrane region" description="Helical" evidence="12">
    <location>
        <begin position="152"/>
        <end position="171"/>
    </location>
</feature>
<evidence type="ECO:0000256" key="7">
    <source>
        <dbReference type="ARBA" id="ARBA00022989"/>
    </source>
</evidence>
<dbReference type="PRINTS" id="PR00123">
    <property type="entry name" value="ATPASEA"/>
</dbReference>
<keyword evidence="8" id="KW-0406">Ion transport</keyword>
<dbReference type="NCBIfam" id="TIGR01131">
    <property type="entry name" value="ATP_synt_6_or_A"/>
    <property type="match status" value="1"/>
</dbReference>
<feature type="transmembrane region" description="Helical" evidence="12">
    <location>
        <begin position="94"/>
        <end position="114"/>
    </location>
</feature>
<dbReference type="PANTHER" id="PTHR11410">
    <property type="entry name" value="ATP SYNTHASE SUBUNIT A"/>
    <property type="match status" value="1"/>
</dbReference>
<proteinExistence type="inferred from homology"/>
<evidence type="ECO:0000256" key="1">
    <source>
        <dbReference type="ARBA" id="ARBA00004141"/>
    </source>
</evidence>
<dbReference type="PANTHER" id="PTHR11410:SF0">
    <property type="entry name" value="ATP SYNTHASE SUBUNIT A"/>
    <property type="match status" value="1"/>
</dbReference>
<reference evidence="13" key="1">
    <citation type="journal article" date="2017" name="Sci. Rep.">
        <title>Deep-level phylogeny of Cicadomorpha inferred from mitochondrial genomes sequenced by NGS.</title>
        <authorList>
            <person name="Song N."/>
            <person name="Cai W."/>
            <person name="Li H."/>
        </authorList>
    </citation>
    <scope>NUCLEOTIDE SEQUENCE</scope>
</reference>
<dbReference type="GO" id="GO:0005743">
    <property type="term" value="C:mitochondrial inner membrane"/>
    <property type="evidence" value="ECO:0007669"/>
    <property type="project" value="UniProtKB-SubCell"/>
</dbReference>
<dbReference type="CDD" id="cd00310">
    <property type="entry name" value="ATP-synt_Fo_a_6"/>
    <property type="match status" value="1"/>
</dbReference>
<keyword evidence="9 12" id="KW-0472">Membrane</keyword>
<keyword evidence="4" id="KW-0138">CF(0)</keyword>
<name>A0A343KJ61_9HEMI</name>
<evidence type="ECO:0000313" key="13">
    <source>
        <dbReference type="EMBL" id="ATG83166.1"/>
    </source>
</evidence>
<feature type="transmembrane region" description="Helical" evidence="12">
    <location>
        <begin position="66"/>
        <end position="88"/>
    </location>
</feature>
<evidence type="ECO:0000256" key="3">
    <source>
        <dbReference type="ARBA" id="ARBA00022448"/>
    </source>
</evidence>
<dbReference type="PROSITE" id="PS00449">
    <property type="entry name" value="ATPASE_A"/>
    <property type="match status" value="1"/>
</dbReference>
<protein>
    <recommendedName>
        <fullName evidence="11">ATP synthase subunit a</fullName>
    </recommendedName>
</protein>
<evidence type="ECO:0000256" key="8">
    <source>
        <dbReference type="ARBA" id="ARBA00023065"/>
    </source>
</evidence>
<geneLocation type="mitochondrion" evidence="13"/>
<organism evidence="13">
    <name type="scientific">Alobaldia tobae</name>
    <dbReference type="NCBI Taxonomy" id="2040484"/>
    <lineage>
        <taxon>Eukaryota</taxon>
        <taxon>Metazoa</taxon>
        <taxon>Ecdysozoa</taxon>
        <taxon>Arthropoda</taxon>
        <taxon>Hexapoda</taxon>
        <taxon>Insecta</taxon>
        <taxon>Pterygota</taxon>
        <taxon>Neoptera</taxon>
        <taxon>Paraneoptera</taxon>
        <taxon>Hemiptera</taxon>
        <taxon>Auchenorrhyncha</taxon>
        <taxon>Membracoidea</taxon>
        <taxon>Cicadellidae</taxon>
        <taxon>Deltocephalinae</taxon>
        <taxon>Deltocephalini</taxon>
        <taxon>Alobaldia</taxon>
    </lineage>
</organism>
<dbReference type="GO" id="GO:0046933">
    <property type="term" value="F:proton-transporting ATP synthase activity, rotational mechanism"/>
    <property type="evidence" value="ECO:0007669"/>
    <property type="project" value="TreeGrafter"/>
</dbReference>
<dbReference type="EMBL" id="KY039116">
    <property type="protein sequence ID" value="ATG83166.1"/>
    <property type="molecule type" value="Genomic_DNA"/>
</dbReference>
<keyword evidence="10" id="KW-0066">ATP synthesis</keyword>
<evidence type="ECO:0000256" key="11">
    <source>
        <dbReference type="RuleBase" id="RU004450"/>
    </source>
</evidence>
<evidence type="ECO:0000256" key="12">
    <source>
        <dbReference type="SAM" id="Phobius"/>
    </source>
</evidence>
<gene>
    <name evidence="13" type="primary">atp6</name>
</gene>
<evidence type="ECO:0000256" key="2">
    <source>
        <dbReference type="ARBA" id="ARBA00006810"/>
    </source>
</evidence>
<keyword evidence="3" id="KW-0813">Transport</keyword>
<evidence type="ECO:0000256" key="5">
    <source>
        <dbReference type="ARBA" id="ARBA00022692"/>
    </source>
</evidence>
<dbReference type="Gene3D" id="1.20.120.220">
    <property type="entry name" value="ATP synthase, F0 complex, subunit A"/>
    <property type="match status" value="1"/>
</dbReference>
<evidence type="ECO:0000256" key="4">
    <source>
        <dbReference type="ARBA" id="ARBA00022547"/>
    </source>
</evidence>
<dbReference type="GO" id="GO:0045259">
    <property type="term" value="C:proton-transporting ATP synthase complex"/>
    <property type="evidence" value="ECO:0007669"/>
    <property type="project" value="UniProtKB-KW"/>
</dbReference>
<dbReference type="InterPro" id="IPR023011">
    <property type="entry name" value="ATP_synth_F0_asu_AS"/>
</dbReference>
<dbReference type="InterPro" id="IPR045083">
    <property type="entry name" value="ATP_synth_F0_asu_bact/mt"/>
</dbReference>
<accession>A0A343KJ61</accession>
<feature type="transmembrane region" description="Helical" evidence="12">
    <location>
        <begin position="183"/>
        <end position="207"/>
    </location>
</feature>
<keyword evidence="7 12" id="KW-1133">Transmembrane helix</keyword>
<evidence type="ECO:0000256" key="9">
    <source>
        <dbReference type="ARBA" id="ARBA00023136"/>
    </source>
</evidence>
<dbReference type="InterPro" id="IPR035908">
    <property type="entry name" value="F0_ATP_A_sf"/>
</dbReference>
<comment type="similarity">
    <text evidence="2">Belongs to the ATPase A chain family.</text>
</comment>
<feature type="transmembrane region" description="Helical" evidence="12">
    <location>
        <begin position="121"/>
        <end position="140"/>
    </location>
</feature>
<feature type="transmembrane region" description="Helical" evidence="12">
    <location>
        <begin position="12"/>
        <end position="34"/>
    </location>
</feature>
<dbReference type="Pfam" id="PF00119">
    <property type="entry name" value="ATP-synt_A"/>
    <property type="match status" value="1"/>
</dbReference>
<keyword evidence="13" id="KW-0496">Mitochondrion</keyword>
<keyword evidence="6" id="KW-0375">Hydrogen ion transport</keyword>
<sequence>MMMNLFSVFDPSTGMLSLNWLSLLTILILPSPYWNSPSKMLLMVNKIMEKLTQEVIMHINKTEPSIIFTSMFMFILINNMMGLLPYVFTATAHLVTSLAMALTVWMSLMLYGWINKTNHMFTHLVPVGTPPVLMPFMVLIESISNIIRPGSLAVRLSANMIAGHLLMTLLGNNLIMNFQLMMLFMWLFMMLLMFELAVAFIQSYVFMTLSTLYSSEI</sequence>
<keyword evidence="5 12" id="KW-0812">Transmembrane</keyword>